<dbReference type="Proteomes" id="UP000014155">
    <property type="component" value="Unassembled WGS sequence"/>
</dbReference>
<dbReference type="AlphaFoldDB" id="S0FSG5"/>
<evidence type="ECO:0000313" key="2">
    <source>
        <dbReference type="Proteomes" id="UP000014155"/>
    </source>
</evidence>
<organism evidence="1 2">
    <name type="scientific">Ruminiclostridium cellobioparum subsp. termitidis CT1112</name>
    <dbReference type="NCBI Taxonomy" id="1195236"/>
    <lineage>
        <taxon>Bacteria</taxon>
        <taxon>Bacillati</taxon>
        <taxon>Bacillota</taxon>
        <taxon>Clostridia</taxon>
        <taxon>Eubacteriales</taxon>
        <taxon>Oscillospiraceae</taxon>
        <taxon>Ruminiclostridium</taxon>
    </lineage>
</organism>
<name>S0FSG5_RUMCE</name>
<dbReference type="PATRIC" id="fig|1195236.3.peg.3008"/>
<keyword evidence="2" id="KW-1185">Reference proteome</keyword>
<dbReference type="RefSeq" id="WP_004626556.1">
    <property type="nucleotide sequence ID" value="NZ_AORV01000038.1"/>
</dbReference>
<reference evidence="1 2" key="1">
    <citation type="journal article" date="2013" name="Genome Announc.">
        <title>Draft Genome Sequence of the Cellulolytic, Mesophilic, Anaerobic Bacterium Clostridium termitidis Strain CT1112 (DSM 5398).</title>
        <authorList>
            <person name="Lal S."/>
            <person name="Ramachandran U."/>
            <person name="Zhang X."/>
            <person name="Munir R."/>
            <person name="Sparling R."/>
            <person name="Levin D.B."/>
        </authorList>
    </citation>
    <scope>NUCLEOTIDE SEQUENCE [LARGE SCALE GENOMIC DNA]</scope>
    <source>
        <strain evidence="1 2">CT1112</strain>
    </source>
</reference>
<gene>
    <name evidence="1" type="ORF">CTER_2689</name>
</gene>
<proteinExistence type="predicted"/>
<dbReference type="eggNOG" id="ENOG50347GY">
    <property type="taxonomic scope" value="Bacteria"/>
</dbReference>
<accession>S0FSG5</accession>
<dbReference type="STRING" id="1195236.CTER_2689"/>
<sequence length="126" mass="12796">MSEEFNNNHGGLSLNGDIANALCKRIGETVTIFTKSGGMSGCGFTGVLLGVNECFVKLLSQIGPAPGCALGNSCSGTPYANGIGCMGNMGDNMDNGYGNNGYPIRSVGSVTDIPIDAIAAFTHNAV</sequence>
<protein>
    <submittedName>
        <fullName evidence="1">Uncharacterized protein</fullName>
    </submittedName>
</protein>
<comment type="caution">
    <text evidence="1">The sequence shown here is derived from an EMBL/GenBank/DDBJ whole genome shotgun (WGS) entry which is preliminary data.</text>
</comment>
<evidence type="ECO:0000313" key="1">
    <source>
        <dbReference type="EMBL" id="EMS71433.1"/>
    </source>
</evidence>
<dbReference type="EMBL" id="AORV01000038">
    <property type="protein sequence ID" value="EMS71433.1"/>
    <property type="molecule type" value="Genomic_DNA"/>
</dbReference>